<feature type="domain" description="FlgD/Vpr Ig-like" evidence="2">
    <location>
        <begin position="55"/>
        <end position="101"/>
    </location>
</feature>
<keyword evidence="3" id="KW-0282">Flagellum</keyword>
<dbReference type="SUPFAM" id="SSF63829">
    <property type="entry name" value="Calcium-dependent phosphotriesterase"/>
    <property type="match status" value="1"/>
</dbReference>
<keyword evidence="3" id="KW-0969">Cilium</keyword>
<feature type="signal peptide" evidence="1">
    <location>
        <begin position="1"/>
        <end position="20"/>
    </location>
</feature>
<protein>
    <submittedName>
        <fullName evidence="3">Flagellar basal body rod modification protein</fullName>
    </submittedName>
</protein>
<proteinExistence type="predicted"/>
<dbReference type="Gene3D" id="2.60.40.4070">
    <property type="match status" value="1"/>
</dbReference>
<evidence type="ECO:0000256" key="1">
    <source>
        <dbReference type="SAM" id="SignalP"/>
    </source>
</evidence>
<comment type="caution">
    <text evidence="3">The sequence shown here is derived from an EMBL/GenBank/DDBJ whole genome shotgun (WGS) entry which is preliminary data.</text>
</comment>
<reference evidence="3" key="1">
    <citation type="submission" date="2017-02" db="EMBL/GenBank/DDBJ databases">
        <title>Delving into the versatile metabolic prowess of the omnipresent phylum Bacteroidetes.</title>
        <authorList>
            <person name="Nobu M.K."/>
            <person name="Mei R."/>
            <person name="Narihiro T."/>
            <person name="Kuroda K."/>
            <person name="Liu W.-T."/>
        </authorList>
    </citation>
    <scope>NUCLEOTIDE SEQUENCE</scope>
    <source>
        <strain evidence="3">ADurb.Bin131</strain>
    </source>
</reference>
<dbReference type="Proteomes" id="UP000485562">
    <property type="component" value="Unassembled WGS sequence"/>
</dbReference>
<gene>
    <name evidence="3" type="ORF">BWX89_01014</name>
</gene>
<dbReference type="InterPro" id="IPR011042">
    <property type="entry name" value="6-blade_b-propeller_TolB-like"/>
</dbReference>
<keyword evidence="1" id="KW-0732">Signal</keyword>
<dbReference type="InterPro" id="IPR025965">
    <property type="entry name" value="FlgD/Vpr_Ig-like"/>
</dbReference>
<accession>A0A1V6C900</accession>
<feature type="chain" id="PRO_5013297125" evidence="1">
    <location>
        <begin position="21"/>
        <end position="515"/>
    </location>
</feature>
<dbReference type="Pfam" id="PF13860">
    <property type="entry name" value="FlgD_ig"/>
    <property type="match status" value="1"/>
</dbReference>
<dbReference type="EMBL" id="MWDQ01000085">
    <property type="protein sequence ID" value="OQB73331.1"/>
    <property type="molecule type" value="Genomic_DNA"/>
</dbReference>
<organism evidence="3">
    <name type="scientific">candidate division TA06 bacterium ADurb.Bin131</name>
    <dbReference type="NCBI Taxonomy" id="1852827"/>
    <lineage>
        <taxon>Bacteria</taxon>
        <taxon>Bacteria division TA06</taxon>
    </lineage>
</organism>
<dbReference type="Gene3D" id="2.120.10.30">
    <property type="entry name" value="TolB, C-terminal domain"/>
    <property type="match status" value="1"/>
</dbReference>
<keyword evidence="3" id="KW-0966">Cell projection</keyword>
<name>A0A1V6C900_UNCT6</name>
<evidence type="ECO:0000259" key="2">
    <source>
        <dbReference type="Pfam" id="PF13860"/>
    </source>
</evidence>
<dbReference type="AlphaFoldDB" id="A0A1V6C900"/>
<sequence length="515" mass="57227">MKKIFFLCFLLSLAVSITQAKVSLITKDITIYPEKDTGKIARIVFNTDTPGAYLFLIKDEKGKIIRGLSTGKIEAGQHYVDWNGKDYTDSIVPEGTYNVSIINNISLKIDETFGHKGRIGLETIEIKVSDPEKIICKVPGEIKRVFINDNECYKVDSFEISGPNYTFKDGIVQVNPASGVKKSDTIKIEYYYPCFLEDPWDLDIDANGDIYAIIRWQTETMKNPAGNLIKISSDGNKVIDDFAVKGKIGNFNGRVHLQVVVSDNENRIYICGSHDSGHGTGVFSLKTGAFLYSIGGWFDSSNPKTTYHPAGICLGPENKIYIRGGTGGNVSAYDRTKEKDKGFLYNMPAVKRHSGYPPLVDNYFGPSMESSFPSDSFYITTYGSDICKIKDTGKEFVELYYTGINGAPVGISYDKNTGLIYAALRTLSGKIAVVHDNGFSINEMYIINDPELGPTHTVKQKGNYLYVVEDGIAPGGRILEAMEKSNIKPYGKNRISRYLIDFEQEQQTCSVTVKK</sequence>
<evidence type="ECO:0000313" key="3">
    <source>
        <dbReference type="EMBL" id="OQB73331.1"/>
    </source>
</evidence>